<evidence type="ECO:0000313" key="4">
    <source>
        <dbReference type="Proteomes" id="UP001054902"/>
    </source>
</evidence>
<feature type="transmembrane region" description="Helical" evidence="2">
    <location>
        <begin position="9"/>
        <end position="32"/>
    </location>
</feature>
<accession>A0AAD3CX96</accession>
<name>A0AAD3CX96_9STRA</name>
<dbReference type="AlphaFoldDB" id="A0AAD3CX96"/>
<keyword evidence="2" id="KW-1133">Transmembrane helix</keyword>
<dbReference type="EMBL" id="BLLK01000045">
    <property type="protein sequence ID" value="GFH52680.1"/>
    <property type="molecule type" value="Genomic_DNA"/>
</dbReference>
<protein>
    <submittedName>
        <fullName evidence="3">Uncharacterized protein</fullName>
    </submittedName>
</protein>
<sequence length="293" mass="32941">MVNVRNKVIFAATFLSKLAFGIFFSVACFFIQSDIVNHGLEDAIKICGGEDWYEDGKRYLDEESSDGVYLAWGYLAWDEKVVHCLHNVRGGLFTAGAVISSVLIFGAAISEMDIMKRMKSTTSKIFKTDDFEALFIIDYPKFSSTMWIVGFVFLLLGQLYNLFQHRRGGVLVLSTYTVAGIGSILLLIAGILRSDFGNRVYLESQQENVSGDIVDQLFHLDTKFIHDVCAMILSGSVFFIIHAIMFFLFLYDEAVSVTQDQDLNNEDIMEEGQNPNMPIDTDKKDSEDEVQAS</sequence>
<feature type="region of interest" description="Disordered" evidence="1">
    <location>
        <begin position="268"/>
        <end position="293"/>
    </location>
</feature>
<gene>
    <name evidence="3" type="ORF">CTEN210_09156</name>
</gene>
<keyword evidence="2" id="KW-0812">Transmembrane</keyword>
<keyword evidence="4" id="KW-1185">Reference proteome</keyword>
<feature type="transmembrane region" description="Helical" evidence="2">
    <location>
        <begin position="228"/>
        <end position="251"/>
    </location>
</feature>
<reference evidence="3 4" key="1">
    <citation type="journal article" date="2021" name="Sci. Rep.">
        <title>The genome of the diatom Chaetoceros tenuissimus carries an ancient integrated fragment of an extant virus.</title>
        <authorList>
            <person name="Hongo Y."/>
            <person name="Kimura K."/>
            <person name="Takaki Y."/>
            <person name="Yoshida Y."/>
            <person name="Baba S."/>
            <person name="Kobayashi G."/>
            <person name="Nagasaki K."/>
            <person name="Hano T."/>
            <person name="Tomaru Y."/>
        </authorList>
    </citation>
    <scope>NUCLEOTIDE SEQUENCE [LARGE SCALE GENOMIC DNA]</scope>
    <source>
        <strain evidence="3 4">NIES-3715</strain>
    </source>
</reference>
<proteinExistence type="predicted"/>
<dbReference type="PROSITE" id="PS51257">
    <property type="entry name" value="PROKAR_LIPOPROTEIN"/>
    <property type="match status" value="1"/>
</dbReference>
<feature type="transmembrane region" description="Helical" evidence="2">
    <location>
        <begin position="145"/>
        <end position="163"/>
    </location>
</feature>
<keyword evidence="2" id="KW-0472">Membrane</keyword>
<feature type="transmembrane region" description="Helical" evidence="2">
    <location>
        <begin position="90"/>
        <end position="109"/>
    </location>
</feature>
<evidence type="ECO:0000256" key="2">
    <source>
        <dbReference type="SAM" id="Phobius"/>
    </source>
</evidence>
<dbReference type="Proteomes" id="UP001054902">
    <property type="component" value="Unassembled WGS sequence"/>
</dbReference>
<evidence type="ECO:0000313" key="3">
    <source>
        <dbReference type="EMBL" id="GFH52680.1"/>
    </source>
</evidence>
<evidence type="ECO:0000256" key="1">
    <source>
        <dbReference type="SAM" id="MobiDB-lite"/>
    </source>
</evidence>
<feature type="transmembrane region" description="Helical" evidence="2">
    <location>
        <begin position="169"/>
        <end position="192"/>
    </location>
</feature>
<comment type="caution">
    <text evidence="3">The sequence shown here is derived from an EMBL/GenBank/DDBJ whole genome shotgun (WGS) entry which is preliminary data.</text>
</comment>
<organism evidence="3 4">
    <name type="scientific">Chaetoceros tenuissimus</name>
    <dbReference type="NCBI Taxonomy" id="426638"/>
    <lineage>
        <taxon>Eukaryota</taxon>
        <taxon>Sar</taxon>
        <taxon>Stramenopiles</taxon>
        <taxon>Ochrophyta</taxon>
        <taxon>Bacillariophyta</taxon>
        <taxon>Coscinodiscophyceae</taxon>
        <taxon>Chaetocerotophycidae</taxon>
        <taxon>Chaetocerotales</taxon>
        <taxon>Chaetocerotaceae</taxon>
        <taxon>Chaetoceros</taxon>
    </lineage>
</organism>